<protein>
    <submittedName>
        <fullName evidence="1">Uncharacterized protein</fullName>
    </submittedName>
</protein>
<dbReference type="AlphaFoldDB" id="W0AFX0"/>
<gene>
    <name evidence="1" type="ORF">NX02_21775</name>
</gene>
<dbReference type="RefSeq" id="WP_025294141.1">
    <property type="nucleotide sequence ID" value="NZ_CP006644.1"/>
</dbReference>
<sequence>MAEWLYEAGIGENRAVLVEDDAIVEALIEREGAGLSAGAILPARLTEIVIPGRRGIATAETGEQALVEPLPPGVTQGATFLAEVTREAIGEARRAKLAKLRAAPADATARPAPTIAERIAATGARVTRLTGHGPDRLEAVGWSELLEEAATGEIRFVGGALDVALTPAMTLIDVDGHLPPAALAVAGAHAAAQAIRRHGIAGSIGIDLPTVPDKAARLAAAEAFDSALPQPFERTAVNGFGFLQIVRRRTRRSLPELLQRDPVRAGALALLRAGERAQGAGARTLVAAPAVIALIAAESAWTAALAQRTGTAIALRAEPALAISAFYVETEHP</sequence>
<dbReference type="KEGG" id="ssan:NX02_21775"/>
<dbReference type="Proteomes" id="UP000018851">
    <property type="component" value="Chromosome"/>
</dbReference>
<evidence type="ECO:0000313" key="1">
    <source>
        <dbReference type="EMBL" id="AHE55986.1"/>
    </source>
</evidence>
<accession>W0AFX0</accession>
<dbReference type="PATRIC" id="fig|1123269.5.peg.4261"/>
<name>W0AFX0_9SPHN</name>
<organism evidence="1 2">
    <name type="scientific">Sphingomonas sanxanigenens DSM 19645 = NX02</name>
    <dbReference type="NCBI Taxonomy" id="1123269"/>
    <lineage>
        <taxon>Bacteria</taxon>
        <taxon>Pseudomonadati</taxon>
        <taxon>Pseudomonadota</taxon>
        <taxon>Alphaproteobacteria</taxon>
        <taxon>Sphingomonadales</taxon>
        <taxon>Sphingomonadaceae</taxon>
        <taxon>Sphingomonas</taxon>
    </lineage>
</organism>
<dbReference type="HOGENOM" id="CLU_857471_0_0_5"/>
<dbReference type="OrthoDB" id="7403919at2"/>
<evidence type="ECO:0000313" key="2">
    <source>
        <dbReference type="Proteomes" id="UP000018851"/>
    </source>
</evidence>
<dbReference type="EMBL" id="CP006644">
    <property type="protein sequence ID" value="AHE55986.1"/>
    <property type="molecule type" value="Genomic_DNA"/>
</dbReference>
<reference evidence="1 2" key="1">
    <citation type="submission" date="2013-07" db="EMBL/GenBank/DDBJ databases">
        <title>Completed genome of Sphingomonas sanxanigenens NX02.</title>
        <authorList>
            <person name="Ma T."/>
            <person name="Huang H."/>
            <person name="Wu M."/>
            <person name="Li X."/>
            <person name="Li G."/>
        </authorList>
    </citation>
    <scope>NUCLEOTIDE SEQUENCE [LARGE SCALE GENOMIC DNA]</scope>
    <source>
        <strain evidence="1 2">NX02</strain>
    </source>
</reference>
<dbReference type="STRING" id="1123269.NX02_21775"/>
<proteinExistence type="predicted"/>
<keyword evidence="2" id="KW-1185">Reference proteome</keyword>
<dbReference type="eggNOG" id="COG1530">
    <property type="taxonomic scope" value="Bacteria"/>
</dbReference>